<evidence type="ECO:0000313" key="3">
    <source>
        <dbReference type="Proteomes" id="UP001501251"/>
    </source>
</evidence>
<comment type="caution">
    <text evidence="2">The sequence shown here is derived from an EMBL/GenBank/DDBJ whole genome shotgun (WGS) entry which is preliminary data.</text>
</comment>
<feature type="compositionally biased region" description="Basic and acidic residues" evidence="1">
    <location>
        <begin position="16"/>
        <end position="39"/>
    </location>
</feature>
<keyword evidence="3" id="KW-1185">Reference proteome</keyword>
<organism evidence="2 3">
    <name type="scientific">Streptosporangium oxazolinicum</name>
    <dbReference type="NCBI Taxonomy" id="909287"/>
    <lineage>
        <taxon>Bacteria</taxon>
        <taxon>Bacillati</taxon>
        <taxon>Actinomycetota</taxon>
        <taxon>Actinomycetes</taxon>
        <taxon>Streptosporangiales</taxon>
        <taxon>Streptosporangiaceae</taxon>
        <taxon>Streptosporangium</taxon>
    </lineage>
</organism>
<feature type="region of interest" description="Disordered" evidence="1">
    <location>
        <begin position="1"/>
        <end position="39"/>
    </location>
</feature>
<sequence length="142" mass="15472">MKSCEQSPTVSGAEADTAHAKRSAAEKHEEPGISEAREEKYNDALADVQRLLRDYGVRSCAIRTFGLRLSDKRGRPIQLGETKRYVPELVVHGAAGRVATVTMGPRSGCYLVSLREDPDPQAVREPRQVADLILAARSGGRS</sequence>
<gene>
    <name evidence="2" type="ORF">GCM10022252_23420</name>
</gene>
<reference evidence="3" key="1">
    <citation type="journal article" date="2019" name="Int. J. Syst. Evol. Microbiol.">
        <title>The Global Catalogue of Microorganisms (GCM) 10K type strain sequencing project: providing services to taxonomists for standard genome sequencing and annotation.</title>
        <authorList>
            <consortium name="The Broad Institute Genomics Platform"/>
            <consortium name="The Broad Institute Genome Sequencing Center for Infectious Disease"/>
            <person name="Wu L."/>
            <person name="Ma J."/>
        </authorList>
    </citation>
    <scope>NUCLEOTIDE SEQUENCE [LARGE SCALE GENOMIC DNA]</scope>
    <source>
        <strain evidence="3">JCM 17388</strain>
    </source>
</reference>
<feature type="compositionally biased region" description="Polar residues" evidence="1">
    <location>
        <begin position="1"/>
        <end position="10"/>
    </location>
</feature>
<dbReference type="Proteomes" id="UP001501251">
    <property type="component" value="Unassembled WGS sequence"/>
</dbReference>
<accession>A0ABP8AQU4</accession>
<protein>
    <submittedName>
        <fullName evidence="2">Uncharacterized protein</fullName>
    </submittedName>
</protein>
<dbReference type="EMBL" id="BAABAQ010000003">
    <property type="protein sequence ID" value="GAA4188332.1"/>
    <property type="molecule type" value="Genomic_DNA"/>
</dbReference>
<evidence type="ECO:0000313" key="2">
    <source>
        <dbReference type="EMBL" id="GAA4188332.1"/>
    </source>
</evidence>
<name>A0ABP8AQU4_9ACTN</name>
<evidence type="ECO:0000256" key="1">
    <source>
        <dbReference type="SAM" id="MobiDB-lite"/>
    </source>
</evidence>
<proteinExistence type="predicted"/>